<feature type="region of interest" description="Disordered" evidence="1">
    <location>
        <begin position="1"/>
        <end position="80"/>
    </location>
</feature>
<accession>A0A499UK13</accession>
<sequence>MPGGSMITKRVRKREPKTATSNTVNGLAGTGSGAPLMRYGKRREGGRREAGSREGQREGRAQPPAPGTGKAPVARRTISP</sequence>
<protein>
    <submittedName>
        <fullName evidence="2">Uncharacterized protein</fullName>
    </submittedName>
</protein>
<evidence type="ECO:0000256" key="1">
    <source>
        <dbReference type="SAM" id="MobiDB-lite"/>
    </source>
</evidence>
<evidence type="ECO:0000313" key="2">
    <source>
        <dbReference type="EMBL" id="BBJ41152.1"/>
    </source>
</evidence>
<dbReference type="EMBL" id="AP019620">
    <property type="protein sequence ID" value="BBJ41152.1"/>
    <property type="molecule type" value="Genomic_DNA"/>
</dbReference>
<reference evidence="2 3" key="1">
    <citation type="journal article" date="2020" name="Int. J. Syst. Evol. Microbiol.">
        <title>Reclassification of Streptomyces castelarensis and Streptomyces sporoclivatus as later heterotypic synonyms of Streptomyces antimycoticus.</title>
        <authorList>
            <person name="Komaki H."/>
            <person name="Tamura T."/>
        </authorList>
    </citation>
    <scope>NUCLEOTIDE SEQUENCE [LARGE SCALE GENOMIC DNA]</scope>
    <source>
        <strain evidence="2 3">NBRC 100767</strain>
    </source>
</reference>
<dbReference type="AlphaFoldDB" id="A0A499UK13"/>
<evidence type="ECO:0000313" key="3">
    <source>
        <dbReference type="Proteomes" id="UP000463951"/>
    </source>
</evidence>
<name>A0A499UK13_9ACTN</name>
<gene>
    <name evidence="2" type="ORF">SSPO_038700</name>
</gene>
<feature type="compositionally biased region" description="Basic and acidic residues" evidence="1">
    <location>
        <begin position="42"/>
        <end position="60"/>
    </location>
</feature>
<dbReference type="Proteomes" id="UP000463951">
    <property type="component" value="Chromosome"/>
</dbReference>
<organism evidence="2 3">
    <name type="scientific">Streptomyces antimycoticus</name>
    <dbReference type="NCBI Taxonomy" id="68175"/>
    <lineage>
        <taxon>Bacteria</taxon>
        <taxon>Bacillati</taxon>
        <taxon>Actinomycetota</taxon>
        <taxon>Actinomycetes</taxon>
        <taxon>Kitasatosporales</taxon>
        <taxon>Streptomycetaceae</taxon>
        <taxon>Streptomyces</taxon>
        <taxon>Streptomyces violaceusniger group</taxon>
    </lineage>
</organism>
<proteinExistence type="predicted"/>